<accession>A0A1T5BHB3</accession>
<dbReference type="GO" id="GO:0004803">
    <property type="term" value="F:transposase activity"/>
    <property type="evidence" value="ECO:0007669"/>
    <property type="project" value="InterPro"/>
</dbReference>
<dbReference type="InterPro" id="IPR002525">
    <property type="entry name" value="Transp_IS110-like_N"/>
</dbReference>
<proteinExistence type="predicted"/>
<dbReference type="EMBL" id="FUYS01000003">
    <property type="protein sequence ID" value="SKB46638.1"/>
    <property type="molecule type" value="Genomic_DNA"/>
</dbReference>
<dbReference type="GO" id="GO:0006313">
    <property type="term" value="P:DNA transposition"/>
    <property type="evidence" value="ECO:0007669"/>
    <property type="project" value="InterPro"/>
</dbReference>
<organism evidence="2 3">
    <name type="scientific">Parapedobacter luteus</name>
    <dbReference type="NCBI Taxonomy" id="623280"/>
    <lineage>
        <taxon>Bacteria</taxon>
        <taxon>Pseudomonadati</taxon>
        <taxon>Bacteroidota</taxon>
        <taxon>Sphingobacteriia</taxon>
        <taxon>Sphingobacteriales</taxon>
        <taxon>Sphingobacteriaceae</taxon>
        <taxon>Parapedobacter</taxon>
    </lineage>
</organism>
<keyword evidence="3" id="KW-1185">Reference proteome</keyword>
<dbReference type="Pfam" id="PF01548">
    <property type="entry name" value="DEDD_Tnp_IS110"/>
    <property type="match status" value="1"/>
</dbReference>
<dbReference type="PANTHER" id="PTHR33055">
    <property type="entry name" value="TRANSPOSASE FOR INSERTION SEQUENCE ELEMENT IS1111A"/>
    <property type="match status" value="1"/>
</dbReference>
<dbReference type="Proteomes" id="UP000190541">
    <property type="component" value="Unassembled WGS sequence"/>
</dbReference>
<dbReference type="InterPro" id="IPR047650">
    <property type="entry name" value="Transpos_IS110"/>
</dbReference>
<dbReference type="AlphaFoldDB" id="A0A1T5BHB3"/>
<dbReference type="STRING" id="623280.SAMN05660226_01482"/>
<sequence length="179" mass="20731">MAITKQSIGIDISRLTFSACLCQRSEDGRLTFSATGIFDNDTKGFNQFLRWSKTVVSTGPELVFLMEATGVYYENLVRHLHKNKKTVHVVLPNTSKHYFSSLNIKTKTDFLATWLKYFASFGRMFHLSRVPRYCWNLVSFPIFDKYRGCSDENGSFRSKCSIRFCTMCHEWARKSFSVP</sequence>
<evidence type="ECO:0000313" key="2">
    <source>
        <dbReference type="EMBL" id="SKB46638.1"/>
    </source>
</evidence>
<feature type="domain" description="Transposase IS110-like N-terminal" evidence="1">
    <location>
        <begin position="8"/>
        <end position="110"/>
    </location>
</feature>
<reference evidence="2 3" key="1">
    <citation type="submission" date="2017-02" db="EMBL/GenBank/DDBJ databases">
        <authorList>
            <person name="Peterson S.W."/>
        </authorList>
    </citation>
    <scope>NUCLEOTIDE SEQUENCE [LARGE SCALE GENOMIC DNA]</scope>
    <source>
        <strain evidence="2 3">DSM 22899</strain>
    </source>
</reference>
<gene>
    <name evidence="2" type="ORF">SAMN05660226_01482</name>
</gene>
<evidence type="ECO:0000259" key="1">
    <source>
        <dbReference type="Pfam" id="PF01548"/>
    </source>
</evidence>
<name>A0A1T5BHB3_9SPHI</name>
<protein>
    <submittedName>
        <fullName evidence="2">Transposase</fullName>
    </submittedName>
</protein>
<evidence type="ECO:0000313" key="3">
    <source>
        <dbReference type="Proteomes" id="UP000190541"/>
    </source>
</evidence>
<dbReference type="GO" id="GO:0003677">
    <property type="term" value="F:DNA binding"/>
    <property type="evidence" value="ECO:0007669"/>
    <property type="project" value="InterPro"/>
</dbReference>